<evidence type="ECO:0000313" key="2">
    <source>
        <dbReference type="Proteomes" id="UP001652660"/>
    </source>
</evidence>
<gene>
    <name evidence="3" type="primary">LOC113726695</name>
</gene>
<dbReference type="RefSeq" id="XP_027106358.1">
    <property type="nucleotide sequence ID" value="XM_027250557.2"/>
</dbReference>
<feature type="region of interest" description="Disordered" evidence="1">
    <location>
        <begin position="1"/>
        <end position="50"/>
    </location>
</feature>
<dbReference type="Proteomes" id="UP001652660">
    <property type="component" value="Chromosome 2c"/>
</dbReference>
<proteinExistence type="predicted"/>
<name>A0A6P6VTH8_COFAR</name>
<dbReference type="GeneID" id="113726695"/>
<dbReference type="PANTHER" id="PTHR38530">
    <property type="entry name" value="OS06G0468300 PROTEIN"/>
    <property type="match status" value="1"/>
</dbReference>
<evidence type="ECO:0000256" key="1">
    <source>
        <dbReference type="SAM" id="MobiDB-lite"/>
    </source>
</evidence>
<organism evidence="2 3">
    <name type="scientific">Coffea arabica</name>
    <name type="common">Arabian coffee</name>
    <dbReference type="NCBI Taxonomy" id="13443"/>
    <lineage>
        <taxon>Eukaryota</taxon>
        <taxon>Viridiplantae</taxon>
        <taxon>Streptophyta</taxon>
        <taxon>Embryophyta</taxon>
        <taxon>Tracheophyta</taxon>
        <taxon>Spermatophyta</taxon>
        <taxon>Magnoliopsida</taxon>
        <taxon>eudicotyledons</taxon>
        <taxon>Gunneridae</taxon>
        <taxon>Pentapetalae</taxon>
        <taxon>asterids</taxon>
        <taxon>lamiids</taxon>
        <taxon>Gentianales</taxon>
        <taxon>Rubiaceae</taxon>
        <taxon>Ixoroideae</taxon>
        <taxon>Gardenieae complex</taxon>
        <taxon>Bertiereae - Coffeeae clade</taxon>
        <taxon>Coffeeae</taxon>
        <taxon>Coffea</taxon>
    </lineage>
</organism>
<protein>
    <submittedName>
        <fullName evidence="3">Uncharacterized protein isoform X1</fullName>
    </submittedName>
</protein>
<feature type="compositionally biased region" description="Pro residues" evidence="1">
    <location>
        <begin position="1"/>
        <end position="11"/>
    </location>
</feature>
<dbReference type="OrthoDB" id="730111at2759"/>
<keyword evidence="2" id="KW-1185">Reference proteome</keyword>
<evidence type="ECO:0000313" key="3">
    <source>
        <dbReference type="RefSeq" id="XP_027106358.1"/>
    </source>
</evidence>
<dbReference type="AlphaFoldDB" id="A0A6P6VTH8"/>
<reference evidence="3" key="2">
    <citation type="submission" date="2025-08" db="UniProtKB">
        <authorList>
            <consortium name="RefSeq"/>
        </authorList>
    </citation>
    <scope>IDENTIFICATION</scope>
    <source>
        <tissue evidence="3">Leaves</tissue>
    </source>
</reference>
<reference evidence="2" key="1">
    <citation type="journal article" date="2025" name="Foods">
        <title>Unveiling the Microbial Signatures of Arabica Coffee Cherries: Insights into Ripeness Specific Diversity, Functional Traits, and Implications for Quality and Safety.</title>
        <authorList>
            <consortium name="RefSeq"/>
            <person name="Tenea G.N."/>
            <person name="Cifuentes V."/>
            <person name="Reyes P."/>
            <person name="Cevallos-Vallejos M."/>
        </authorList>
    </citation>
    <scope>NUCLEOTIDE SEQUENCE [LARGE SCALE GENOMIC DNA]</scope>
</reference>
<accession>A0A6P6VTH8</accession>
<sequence length="580" mass="63110">MPNSARPPPPLTSTHSPSQKRLLATQKPKHTPLPNSAPVHLPQNDKKTRDLPNLSDCHGCGLRIDYSNPKQRLQPLDSFWRIVLLCKKCIKQVTSGQICLYCFKDIANPSSDCFDCRDCDRLIHKDCVSKFGNSTPWSYCTRDLGFSVCIDCWVPELLKNSVRVRKKKNENGDSGSSGRAQNADRSLEETVKDAHCSVEKKVALAVKAKEKALRKAVVAKNAVELANNALDLAVKKDGIGKTISEGLLRNASHKGSGVSDVTRLADDAELAFRLHRAMNSSPRISKHTCSVNLSCSDILKKNGLNGISPNWMDSGSCEGGKAGGCTNSKLDAVHERSISETSAYVESKEGASVLASGSLKPVLKTYSRNNLKRNECFRNGEAGDTMSVGVVKPILKTYRRNNLKRRECLENGEIGDAVTSAVVKPVLRTYTRNIFKRKDCLGNGKVGDLGTCTIKDDTRIVSESQCCLQDEVKMELPVDSAWNFSPEQSSGDIIQQEGSANAKPEECLLEYNKRIRGSSQGLQTDASSYCIAFNKENQASAPRLAYCSAECSGLSDASLHSCVVNLQGCASVVGSSQEGI</sequence>